<dbReference type="RefSeq" id="WP_080810615.1">
    <property type="nucleotide sequence ID" value="NZ_CP021983.2"/>
</dbReference>
<reference evidence="1 2" key="1">
    <citation type="journal article" date="2016" name="Biochim. Biophys. Acta">
        <title>Characterization of red-shifted phycobilisomes isolated from the chlorophyll f-containing cyanobacterium Halomicronema hongdechloris.</title>
        <authorList>
            <person name="Li Y."/>
            <person name="Lin Y."/>
            <person name="Garvey C.J."/>
            <person name="Birch D."/>
            <person name="Corkery R.W."/>
            <person name="Loughlin P.C."/>
            <person name="Scheer H."/>
            <person name="Willows R.D."/>
            <person name="Chen M."/>
        </authorList>
    </citation>
    <scope>NUCLEOTIDE SEQUENCE [LARGE SCALE GENOMIC DNA]</scope>
    <source>
        <strain evidence="1 2">C2206</strain>
    </source>
</reference>
<dbReference type="SUPFAM" id="SSF46785">
    <property type="entry name" value="Winged helix' DNA-binding domain"/>
    <property type="match status" value="1"/>
</dbReference>
<dbReference type="Proteomes" id="UP000191901">
    <property type="component" value="Chromosome"/>
</dbReference>
<dbReference type="AlphaFoldDB" id="A0A1Z3HKY8"/>
<accession>A0A1Z3HKY8</accession>
<dbReference type="CDD" id="cd00090">
    <property type="entry name" value="HTH_ARSR"/>
    <property type="match status" value="1"/>
</dbReference>
<sequence length="414" mass="45973">MTAVLGDSATAHTLTGHQSVQWEKPRQLSMASIQVRSAYNRLISWFSEAHPTPPDEALHGLPPAWTLEIQQATQSLGCPTDYVDAIRQALTEAVERWQRHPDAANSLVVLGSPIENLESVFHACFQDWASPVEQVMHPISWSRRPNREYGIAQPIQAALVKRSAAAAAQEETKTSPLDRRHTLVVIPQLHQGFLRCIRGWRSIEWLRDAVGQSGNYFWLIGCNTWAWAFLDRVCSIGAYFNPVISLPPLSAESLERWLQPLLVPTADDAAAPVIPDSYWSNLAGVGISSAIALALWQKSLRVKAADLPDEQQEQPDLRPPTVPLHLTTPVLPNLPSLSAAEHYLLQSLLLHGGMSRPQLVDSLGEAVGVVRSHIHQLRRAGIIQQERDWLSIAPAHYPRLRSELSQNTFLVGDD</sequence>
<dbReference type="InterPro" id="IPR036390">
    <property type="entry name" value="WH_DNA-bd_sf"/>
</dbReference>
<dbReference type="OrthoDB" id="525862at2"/>
<proteinExistence type="predicted"/>
<dbReference type="InterPro" id="IPR011991">
    <property type="entry name" value="ArsR-like_HTH"/>
</dbReference>
<evidence type="ECO:0000313" key="2">
    <source>
        <dbReference type="Proteomes" id="UP000191901"/>
    </source>
</evidence>
<dbReference type="EMBL" id="CP021983">
    <property type="protein sequence ID" value="ASC70963.1"/>
    <property type="molecule type" value="Genomic_DNA"/>
</dbReference>
<gene>
    <name evidence="1" type="ORF">XM38_019120</name>
</gene>
<keyword evidence="2" id="KW-1185">Reference proteome</keyword>
<protein>
    <submittedName>
        <fullName evidence="1">Uncharacterized protein</fullName>
    </submittedName>
</protein>
<name>A0A1Z3HKY8_9CYAN</name>
<evidence type="ECO:0000313" key="1">
    <source>
        <dbReference type="EMBL" id="ASC70963.1"/>
    </source>
</evidence>
<organism evidence="1 2">
    <name type="scientific">Halomicronema hongdechloris C2206</name>
    <dbReference type="NCBI Taxonomy" id="1641165"/>
    <lineage>
        <taxon>Bacteria</taxon>
        <taxon>Bacillati</taxon>
        <taxon>Cyanobacteriota</taxon>
        <taxon>Cyanophyceae</taxon>
        <taxon>Nodosilineales</taxon>
        <taxon>Nodosilineaceae</taxon>
        <taxon>Halomicronema</taxon>
    </lineage>
</organism>
<dbReference type="KEGG" id="hhg:XM38_019120"/>